<dbReference type="Proteomes" id="UP001165960">
    <property type="component" value="Unassembled WGS sequence"/>
</dbReference>
<name>A0ACC2SPF6_9FUNG</name>
<evidence type="ECO:0000313" key="2">
    <source>
        <dbReference type="Proteomes" id="UP001165960"/>
    </source>
</evidence>
<keyword evidence="2" id="KW-1185">Reference proteome</keyword>
<organism evidence="1 2">
    <name type="scientific">Entomophthora muscae</name>
    <dbReference type="NCBI Taxonomy" id="34485"/>
    <lineage>
        <taxon>Eukaryota</taxon>
        <taxon>Fungi</taxon>
        <taxon>Fungi incertae sedis</taxon>
        <taxon>Zoopagomycota</taxon>
        <taxon>Entomophthoromycotina</taxon>
        <taxon>Entomophthoromycetes</taxon>
        <taxon>Entomophthorales</taxon>
        <taxon>Entomophthoraceae</taxon>
        <taxon>Entomophthora</taxon>
    </lineage>
</organism>
<gene>
    <name evidence="1" type="ORF">DSO57_1033113</name>
</gene>
<accession>A0ACC2SPF6</accession>
<dbReference type="EMBL" id="QTSX02004517">
    <property type="protein sequence ID" value="KAJ9064175.1"/>
    <property type="molecule type" value="Genomic_DNA"/>
</dbReference>
<sequence>MSSDSLVLASGQTDFLGCQINNFLPPQCLLDLNLDLIPAGYLWTEGHLPVPPERPAASEAKNDGVQMASAKPVSTEENQRA</sequence>
<evidence type="ECO:0000313" key="1">
    <source>
        <dbReference type="EMBL" id="KAJ9064175.1"/>
    </source>
</evidence>
<protein>
    <submittedName>
        <fullName evidence="1">Uncharacterized protein</fullName>
    </submittedName>
</protein>
<proteinExistence type="predicted"/>
<comment type="caution">
    <text evidence="1">The sequence shown here is derived from an EMBL/GenBank/DDBJ whole genome shotgun (WGS) entry which is preliminary data.</text>
</comment>
<reference evidence="1" key="1">
    <citation type="submission" date="2022-04" db="EMBL/GenBank/DDBJ databases">
        <title>Genome of the entomopathogenic fungus Entomophthora muscae.</title>
        <authorList>
            <person name="Elya C."/>
            <person name="Lovett B.R."/>
            <person name="Lee E."/>
            <person name="Macias A.M."/>
            <person name="Hajek A.E."/>
            <person name="De Bivort B.L."/>
            <person name="Kasson M.T."/>
            <person name="De Fine Licht H.H."/>
            <person name="Stajich J.E."/>
        </authorList>
    </citation>
    <scope>NUCLEOTIDE SEQUENCE</scope>
    <source>
        <strain evidence="1">Berkeley</strain>
    </source>
</reference>